<name>A0A8J4SQA6_9TREM</name>
<dbReference type="Proteomes" id="UP000748531">
    <property type="component" value="Unassembled WGS sequence"/>
</dbReference>
<feature type="transmembrane region" description="Helical" evidence="1">
    <location>
        <begin position="81"/>
        <end position="99"/>
    </location>
</feature>
<keyword evidence="1" id="KW-0472">Membrane</keyword>
<keyword evidence="1" id="KW-0812">Transmembrane</keyword>
<protein>
    <submittedName>
        <fullName evidence="2">Uncharacterized protein</fullName>
    </submittedName>
</protein>
<keyword evidence="1" id="KW-1133">Transmembrane helix</keyword>
<evidence type="ECO:0000313" key="3">
    <source>
        <dbReference type="Proteomes" id="UP000748531"/>
    </source>
</evidence>
<reference evidence="2" key="1">
    <citation type="submission" date="2019-05" db="EMBL/GenBank/DDBJ databases">
        <title>Annotation for the trematode Paragonimus heterotremus.</title>
        <authorList>
            <person name="Choi Y.-J."/>
        </authorList>
    </citation>
    <scope>NUCLEOTIDE SEQUENCE</scope>
    <source>
        <strain evidence="2">LC</strain>
    </source>
</reference>
<evidence type="ECO:0000313" key="2">
    <source>
        <dbReference type="EMBL" id="KAF5395951.1"/>
    </source>
</evidence>
<feature type="transmembrane region" description="Helical" evidence="1">
    <location>
        <begin position="12"/>
        <end position="31"/>
    </location>
</feature>
<organism evidence="2 3">
    <name type="scientific">Paragonimus heterotremus</name>
    <dbReference type="NCBI Taxonomy" id="100268"/>
    <lineage>
        <taxon>Eukaryota</taxon>
        <taxon>Metazoa</taxon>
        <taxon>Spiralia</taxon>
        <taxon>Lophotrochozoa</taxon>
        <taxon>Platyhelminthes</taxon>
        <taxon>Trematoda</taxon>
        <taxon>Digenea</taxon>
        <taxon>Plagiorchiida</taxon>
        <taxon>Troglotremata</taxon>
        <taxon>Troglotrematidae</taxon>
        <taxon>Paragonimus</taxon>
    </lineage>
</organism>
<evidence type="ECO:0000256" key="1">
    <source>
        <dbReference type="SAM" id="Phobius"/>
    </source>
</evidence>
<sequence length="134" mass="15309">MGIIVPCLPIKFMDMAVLELVVVVVNILIVLTQVDPRKTLRNLMRSGRVSIAIIYLLDVIPQLLIQYQVITVMELADMHRLIATMVVLHISTLPIPHYVRLLQPDPLLDEFMIIGYLRYLDLATFLTNLLDAKM</sequence>
<feature type="transmembrane region" description="Helical" evidence="1">
    <location>
        <begin position="51"/>
        <end position="69"/>
    </location>
</feature>
<comment type="caution">
    <text evidence="2">The sequence shown here is derived from an EMBL/GenBank/DDBJ whole genome shotgun (WGS) entry which is preliminary data.</text>
</comment>
<proteinExistence type="predicted"/>
<gene>
    <name evidence="2" type="ORF">PHET_11354</name>
</gene>
<accession>A0A8J4SQA6</accession>
<keyword evidence="3" id="KW-1185">Reference proteome</keyword>
<dbReference type="AlphaFoldDB" id="A0A8J4SQA6"/>
<dbReference type="EMBL" id="LUCH01009705">
    <property type="protein sequence ID" value="KAF5395951.1"/>
    <property type="molecule type" value="Genomic_DNA"/>
</dbReference>